<accession>A0ACC1C948</accession>
<keyword evidence="2" id="KW-1185">Reference proteome</keyword>
<proteinExistence type="predicted"/>
<dbReference type="Proteomes" id="UP001164250">
    <property type="component" value="Chromosome 1"/>
</dbReference>
<sequence length="769" mass="85948">MEEEDKGTVCVTGANGYVASWLVMRLLQYGYSVHATTRSDPEGKKDISYITKSAGASEKLKIFNADLSDPESFDAAIEGCVGVFHIAHPMDDDKEGEERVTKRAVEGLLGILKACLNSKTVKRVVYTSSVATIVYNDKGGGDTLDENMWSDIEFCRNIDNLSMPYLVSKITTEKTALEYAEKHGLNLVSLVLPLVVGPFICPNMPSSVYIFLTMILGKHDEYKYLFYSYNMVHIDDVASAQIFLLEHPNSKGRYICSSVKLTIDEMFEYFSTKYPEFELPSAERLKEIKAYKKLEISSKKLLDCGFKFKYGPNEMFDGAVQCCKEKGGTGFLASWLIMKLLEHGYSVRTTVRAASEHNRDLSFLRNLPGASEKLQILNADLSDPDSFDAAIEGCSGVLHVATPIDFEGREPEEVVTKRAVNGTIGILKACLKAKTVKRVVYTSSSSAVMFNEKNVDIVDETLWSDVDFIRKSMGTMSSYMVSKTLTDKAALEFAEEHGLDLVTLMPSFYCWSLHLSPSSLAQYAPCLLWSWVRNKEEYSLLLNSFMVHVDDVARAHIFLLECPGVKGRFICSSHALTIEQMSQFLSAKYPEYPIPTLDEVAEIRGYKVPGLSSKKLLDTGFEFKQKDISNITKSAGAPEKVKNFNADLSDPESFDEAIEGCVGVFHIAHPIVATIAYNDKGGGDTLDENMWTDVELCGNIGNLIMSYLVSKITTEKDSLGICRETWLKSRIFASSLGCWTLHLPYYALIHLQFSHYDIEYVLPLFILMF</sequence>
<comment type="caution">
    <text evidence="1">The sequence shown here is derived from an EMBL/GenBank/DDBJ whole genome shotgun (WGS) entry which is preliminary data.</text>
</comment>
<evidence type="ECO:0000313" key="1">
    <source>
        <dbReference type="EMBL" id="KAJ0112360.1"/>
    </source>
</evidence>
<reference evidence="2" key="1">
    <citation type="journal article" date="2023" name="G3 (Bethesda)">
        <title>Genome assembly and association tests identify interacting loci associated with vigor, precocity, and sex in interspecific pistachio rootstocks.</title>
        <authorList>
            <person name="Palmer W."/>
            <person name="Jacygrad E."/>
            <person name="Sagayaradj S."/>
            <person name="Cavanaugh K."/>
            <person name="Han R."/>
            <person name="Bertier L."/>
            <person name="Beede B."/>
            <person name="Kafkas S."/>
            <person name="Golino D."/>
            <person name="Preece J."/>
            <person name="Michelmore R."/>
        </authorList>
    </citation>
    <scope>NUCLEOTIDE SEQUENCE [LARGE SCALE GENOMIC DNA]</scope>
</reference>
<organism evidence="1 2">
    <name type="scientific">Pistacia atlantica</name>
    <dbReference type="NCBI Taxonomy" id="434234"/>
    <lineage>
        <taxon>Eukaryota</taxon>
        <taxon>Viridiplantae</taxon>
        <taxon>Streptophyta</taxon>
        <taxon>Embryophyta</taxon>
        <taxon>Tracheophyta</taxon>
        <taxon>Spermatophyta</taxon>
        <taxon>Magnoliopsida</taxon>
        <taxon>eudicotyledons</taxon>
        <taxon>Gunneridae</taxon>
        <taxon>Pentapetalae</taxon>
        <taxon>rosids</taxon>
        <taxon>malvids</taxon>
        <taxon>Sapindales</taxon>
        <taxon>Anacardiaceae</taxon>
        <taxon>Pistacia</taxon>
    </lineage>
</organism>
<gene>
    <name evidence="1" type="ORF">Patl1_00262</name>
</gene>
<dbReference type="EMBL" id="CM047897">
    <property type="protein sequence ID" value="KAJ0112360.1"/>
    <property type="molecule type" value="Genomic_DNA"/>
</dbReference>
<protein>
    <submittedName>
        <fullName evidence="1">Uncharacterized protein</fullName>
    </submittedName>
</protein>
<evidence type="ECO:0000313" key="2">
    <source>
        <dbReference type="Proteomes" id="UP001164250"/>
    </source>
</evidence>
<name>A0ACC1C948_9ROSI</name>